<dbReference type="InterPro" id="IPR011256">
    <property type="entry name" value="Reg_factor_effector_dom_sf"/>
</dbReference>
<sequence length="421" mass="45776">MNPGEAEAAADLLIHAMLADAMNNLPLDGQRVDLPLPAFADYRSRYRIATEPGELERGRQFQSLHSVILNGAPWPVVNDFIGWERGQRGAQTGLGADQDSAVHAAVANPQLLQALLQRGFDINAQNAWGRTPLMLAARLDQPESLRLLLAGGADVHLRTRRNQSAGAGGMDRNEATGSPQTALLLAASHAGAETIRGLLDAGANKEEWGGYQQQVCSALDGNARLDAAQRDSLRQGLCAVSYAPAPVTRQPVANLREGDELVITEDAQTYRIRLQQRSAHPWFSRPLQMTAQRMSRDLPGVGRSIGMAAVRRAGVRLEGPFTLYFADLTAASGEGLRFEAGFPVRTTGNPVGGYQQRDLPALQVLSVFLEPDQQNAEAAWRALYSAAYTQGFEPTHEGLVVSHTRARRATEYQLVVRDRHP</sequence>
<dbReference type="OrthoDB" id="6728164at2"/>
<evidence type="ECO:0000256" key="3">
    <source>
        <dbReference type="PROSITE-ProRule" id="PRU00023"/>
    </source>
</evidence>
<feature type="repeat" description="ANK" evidence="3">
    <location>
        <begin position="128"/>
        <end position="160"/>
    </location>
</feature>
<dbReference type="PROSITE" id="PS50088">
    <property type="entry name" value="ANK_REPEAT"/>
    <property type="match status" value="1"/>
</dbReference>
<evidence type="ECO:0000256" key="2">
    <source>
        <dbReference type="ARBA" id="ARBA00023043"/>
    </source>
</evidence>
<evidence type="ECO:0000256" key="1">
    <source>
        <dbReference type="ARBA" id="ARBA00022737"/>
    </source>
</evidence>
<dbReference type="STRING" id="1720063.SAMN05216217_107129"/>
<evidence type="ECO:0000313" key="4">
    <source>
        <dbReference type="EMBL" id="SFM54543.1"/>
    </source>
</evidence>
<reference evidence="5" key="1">
    <citation type="submission" date="2016-10" db="EMBL/GenBank/DDBJ databases">
        <authorList>
            <person name="Varghese N."/>
            <person name="Submissions S."/>
        </authorList>
    </citation>
    <scope>NUCLEOTIDE SEQUENCE [LARGE SCALE GENOMIC DNA]</scope>
    <source>
        <strain evidence="5">DSM 24213</strain>
    </source>
</reference>
<accession>A0A1I4RRC2</accession>
<name>A0A1I4RRC2_9GAMM</name>
<dbReference type="Gene3D" id="3.20.80.10">
    <property type="entry name" value="Regulatory factor, effector binding domain"/>
    <property type="match status" value="1"/>
</dbReference>
<keyword evidence="2 3" id="KW-0040">ANK repeat</keyword>
<dbReference type="PANTHER" id="PTHR24189">
    <property type="entry name" value="MYOTROPHIN"/>
    <property type="match status" value="1"/>
</dbReference>
<dbReference type="PROSITE" id="PS50297">
    <property type="entry name" value="ANK_REP_REGION"/>
    <property type="match status" value="1"/>
</dbReference>
<dbReference type="Gene3D" id="1.25.40.20">
    <property type="entry name" value="Ankyrin repeat-containing domain"/>
    <property type="match status" value="1"/>
</dbReference>
<dbReference type="RefSeq" id="WP_093475501.1">
    <property type="nucleotide sequence ID" value="NZ_FOUI01000007.1"/>
</dbReference>
<keyword evidence="1" id="KW-0677">Repeat</keyword>
<dbReference type="InterPro" id="IPR050745">
    <property type="entry name" value="Multifunctional_regulatory"/>
</dbReference>
<proteinExistence type="predicted"/>
<dbReference type="SUPFAM" id="SSF48403">
    <property type="entry name" value="Ankyrin repeat"/>
    <property type="match status" value="1"/>
</dbReference>
<dbReference type="InterPro" id="IPR002110">
    <property type="entry name" value="Ankyrin_rpt"/>
</dbReference>
<dbReference type="PANTHER" id="PTHR24189:SF50">
    <property type="entry name" value="ANKYRIN REPEAT AND SOCS BOX PROTEIN 2"/>
    <property type="match status" value="1"/>
</dbReference>
<gene>
    <name evidence="4" type="ORF">SAMN05216217_107129</name>
</gene>
<dbReference type="EMBL" id="FOUI01000007">
    <property type="protein sequence ID" value="SFM54543.1"/>
    <property type="molecule type" value="Genomic_DNA"/>
</dbReference>
<organism evidence="4 5">
    <name type="scientific">Halopseudomonas yangmingensis</name>
    <dbReference type="NCBI Taxonomy" id="1720063"/>
    <lineage>
        <taxon>Bacteria</taxon>
        <taxon>Pseudomonadati</taxon>
        <taxon>Pseudomonadota</taxon>
        <taxon>Gammaproteobacteria</taxon>
        <taxon>Pseudomonadales</taxon>
        <taxon>Pseudomonadaceae</taxon>
        <taxon>Halopseudomonas</taxon>
    </lineage>
</organism>
<dbReference type="SMART" id="SM00248">
    <property type="entry name" value="ANK"/>
    <property type="match status" value="3"/>
</dbReference>
<dbReference type="InterPro" id="IPR036770">
    <property type="entry name" value="Ankyrin_rpt-contain_sf"/>
</dbReference>
<dbReference type="Proteomes" id="UP000243629">
    <property type="component" value="Unassembled WGS sequence"/>
</dbReference>
<dbReference type="Pfam" id="PF12796">
    <property type="entry name" value="Ank_2"/>
    <property type="match status" value="1"/>
</dbReference>
<evidence type="ECO:0000313" key="5">
    <source>
        <dbReference type="Proteomes" id="UP000243629"/>
    </source>
</evidence>
<keyword evidence="5" id="KW-1185">Reference proteome</keyword>
<protein>
    <submittedName>
        <fullName evidence="4">Ankyrin repeat-containing protein</fullName>
    </submittedName>
</protein>
<dbReference type="AlphaFoldDB" id="A0A1I4RRC2"/>